<sequence>MRKLNDLHRSGFSQQVEQGLVILIGAIERGEMIGDSPILQKLEAIEQRLSNDVISACKKVDVQKTHVSQRSVVVVPKPLPSPEPQILTEAELLDRFNLSQNWRLSAPHGWVHEFWLAQKLGVEYLGNDRYQLWNSP</sequence>
<protein>
    <submittedName>
        <fullName evidence="1">Uncharacterized protein</fullName>
    </submittedName>
</protein>
<dbReference type="EMBL" id="CP130144">
    <property type="protein sequence ID" value="WNZ45223.1"/>
    <property type="molecule type" value="Genomic_DNA"/>
</dbReference>
<proteinExistence type="predicted"/>
<evidence type="ECO:0000313" key="1">
    <source>
        <dbReference type="EMBL" id="WNZ45223.1"/>
    </source>
</evidence>
<accession>A0AA96WTN3</accession>
<name>A0AA96WTN3_LEPBY</name>
<dbReference type="RefSeq" id="WP_316426951.1">
    <property type="nucleotide sequence ID" value="NZ_CP130144.1"/>
</dbReference>
<organism evidence="1">
    <name type="scientific">Leptolyngbya boryana CZ1</name>
    <dbReference type="NCBI Taxonomy" id="3060204"/>
    <lineage>
        <taxon>Bacteria</taxon>
        <taxon>Bacillati</taxon>
        <taxon>Cyanobacteriota</taxon>
        <taxon>Cyanophyceae</taxon>
        <taxon>Leptolyngbyales</taxon>
        <taxon>Leptolyngbyaceae</taxon>
        <taxon>Leptolyngbya group</taxon>
        <taxon>Leptolyngbya</taxon>
    </lineage>
</organism>
<reference evidence="1" key="1">
    <citation type="journal article" date="2023" name="Plants (Basel)">
        <title>Genomic Analysis of Leptolyngbya boryana CZ1 Reveals Efficient Carbon Fixation Modules.</title>
        <authorList>
            <person name="Bai X."/>
            <person name="Wang H."/>
            <person name="Cheng W."/>
            <person name="Wang J."/>
            <person name="Ma M."/>
            <person name="Hu H."/>
            <person name="Song Z."/>
            <person name="Ma H."/>
            <person name="Fan Y."/>
            <person name="Du C."/>
            <person name="Xu J."/>
        </authorList>
    </citation>
    <scope>NUCLEOTIDE SEQUENCE</scope>
    <source>
        <strain evidence="1">CZ1</strain>
    </source>
</reference>
<dbReference type="AlphaFoldDB" id="A0AA96WTN3"/>
<gene>
    <name evidence="1" type="ORF">Q2T42_25890</name>
</gene>
<reference evidence="1" key="2">
    <citation type="submission" date="2023-07" db="EMBL/GenBank/DDBJ databases">
        <authorList>
            <person name="Bai X.-H."/>
            <person name="Wang H.-H."/>
            <person name="Wang J."/>
            <person name="Ma M.-Y."/>
            <person name="Hu H.-H."/>
            <person name="Song Z.-L."/>
            <person name="Ma H.-G."/>
            <person name="Fan Y."/>
            <person name="Du C.-Y."/>
            <person name="Xu J.-C."/>
        </authorList>
    </citation>
    <scope>NUCLEOTIDE SEQUENCE</scope>
    <source>
        <strain evidence="1">CZ1</strain>
    </source>
</reference>